<accession>A0A553JWS5</accession>
<comment type="caution">
    <text evidence="2">The sequence shown here is derived from an EMBL/GenBank/DDBJ whole genome shotgun (WGS) entry which is preliminary data.</text>
</comment>
<protein>
    <submittedName>
        <fullName evidence="2">Uncharacterized protein</fullName>
    </submittedName>
</protein>
<dbReference type="AlphaFoldDB" id="A0A553JWS5"/>
<reference evidence="2 3" key="1">
    <citation type="submission" date="2019-07" db="EMBL/GenBank/DDBJ databases">
        <authorList>
            <person name="Zhou L.-Y."/>
        </authorList>
    </citation>
    <scope>NUCLEOTIDE SEQUENCE [LARGE SCALE GENOMIC DNA]</scope>
    <source>
        <strain evidence="2 3">YIM 101269</strain>
    </source>
</reference>
<dbReference type="EMBL" id="VKKG01000006">
    <property type="protein sequence ID" value="TRY16931.1"/>
    <property type="molecule type" value="Genomic_DNA"/>
</dbReference>
<dbReference type="RefSeq" id="WP_143939074.1">
    <property type="nucleotide sequence ID" value="NZ_VKKG01000006.1"/>
</dbReference>
<feature type="transmembrane region" description="Helical" evidence="1">
    <location>
        <begin position="112"/>
        <end position="135"/>
    </location>
</feature>
<gene>
    <name evidence="2" type="ORF">FOJ82_13775</name>
</gene>
<evidence type="ECO:0000313" key="2">
    <source>
        <dbReference type="EMBL" id="TRY16931.1"/>
    </source>
</evidence>
<evidence type="ECO:0000256" key="1">
    <source>
        <dbReference type="SAM" id="Phobius"/>
    </source>
</evidence>
<keyword evidence="1" id="KW-1133">Transmembrane helix</keyword>
<keyword evidence="1" id="KW-0812">Transmembrane</keyword>
<keyword evidence="3" id="KW-1185">Reference proteome</keyword>
<name>A0A553JWS5_9ACTN</name>
<organism evidence="2 3">
    <name type="scientific">Tessaracoccus rhinocerotis</name>
    <dbReference type="NCBI Taxonomy" id="1689449"/>
    <lineage>
        <taxon>Bacteria</taxon>
        <taxon>Bacillati</taxon>
        <taxon>Actinomycetota</taxon>
        <taxon>Actinomycetes</taxon>
        <taxon>Propionibacteriales</taxon>
        <taxon>Propionibacteriaceae</taxon>
        <taxon>Tessaracoccus</taxon>
    </lineage>
</organism>
<feature type="transmembrane region" description="Helical" evidence="1">
    <location>
        <begin position="57"/>
        <end position="77"/>
    </location>
</feature>
<feature type="transmembrane region" description="Helical" evidence="1">
    <location>
        <begin position="89"/>
        <end position="106"/>
    </location>
</feature>
<keyword evidence="1" id="KW-0472">Membrane</keyword>
<evidence type="ECO:0000313" key="3">
    <source>
        <dbReference type="Proteomes" id="UP000317638"/>
    </source>
</evidence>
<proteinExistence type="predicted"/>
<sequence length="153" mass="15576">MRRILGDLGIGLLLAFVGQLAQMAASAVGRVLGLPFPYEMAPEDGSIPPALLTQISLTFVLAAVAMFLVSLVIGWLLKVPSVARGAARGAVWMAVVALSQFLLGLGEGVVPVFGLVGVWVYLAAILLGPVIAGLLQPSRSTPGRSEAAAGGSG</sequence>
<dbReference type="Proteomes" id="UP000317638">
    <property type="component" value="Unassembled WGS sequence"/>
</dbReference>